<name>A0A1I0S0V2_9FLAO</name>
<evidence type="ECO:0000313" key="2">
    <source>
        <dbReference type="EMBL" id="SEW48026.1"/>
    </source>
</evidence>
<feature type="compositionally biased region" description="Basic and acidic residues" evidence="1">
    <location>
        <begin position="1"/>
        <end position="10"/>
    </location>
</feature>
<dbReference type="InterPro" id="IPR021070">
    <property type="entry name" value="Killing_trait_RebB"/>
</dbReference>
<keyword evidence="3" id="KW-1185">Reference proteome</keyword>
<evidence type="ECO:0000313" key="3">
    <source>
        <dbReference type="Proteomes" id="UP000199469"/>
    </source>
</evidence>
<organism evidence="2 3">
    <name type="scientific">Chryseobacterium wanjuense</name>
    <dbReference type="NCBI Taxonomy" id="356305"/>
    <lineage>
        <taxon>Bacteria</taxon>
        <taxon>Pseudomonadati</taxon>
        <taxon>Bacteroidota</taxon>
        <taxon>Flavobacteriia</taxon>
        <taxon>Flavobacteriales</taxon>
        <taxon>Weeksellaceae</taxon>
        <taxon>Chryseobacterium group</taxon>
        <taxon>Chryseobacterium</taxon>
    </lineage>
</organism>
<feature type="compositionally biased region" description="Polar residues" evidence="1">
    <location>
        <begin position="18"/>
        <end position="30"/>
    </location>
</feature>
<sequence>MNSEKDKKPAENALPEASNEQIEQAGQSSGNTIMEVSAYSTTLLYQNAAHSTGIMYQNSVSNQNNLNILGQAAANQGVMQIYSINTLTDTVYIDKILNPGNVRLAPTQLENKQPENDNKDEK</sequence>
<protein>
    <submittedName>
        <fullName evidence="2">Killing trait domain-containing protein</fullName>
    </submittedName>
</protein>
<evidence type="ECO:0000256" key="1">
    <source>
        <dbReference type="SAM" id="MobiDB-lite"/>
    </source>
</evidence>
<feature type="region of interest" description="Disordered" evidence="1">
    <location>
        <begin position="1"/>
        <end position="30"/>
    </location>
</feature>
<proteinExistence type="predicted"/>
<dbReference type="Proteomes" id="UP000199469">
    <property type="component" value="Unassembled WGS sequence"/>
</dbReference>
<dbReference type="Pfam" id="PF11747">
    <property type="entry name" value="RebB"/>
    <property type="match status" value="1"/>
</dbReference>
<accession>A0A1I0S0V2</accession>
<dbReference type="RefSeq" id="WP_228404910.1">
    <property type="nucleotide sequence ID" value="NZ_FOIU01000003.1"/>
</dbReference>
<dbReference type="STRING" id="356305.SAMN05421841_3693"/>
<dbReference type="AlphaFoldDB" id="A0A1I0S0V2"/>
<dbReference type="EMBL" id="FOIU01000003">
    <property type="protein sequence ID" value="SEW48026.1"/>
    <property type="molecule type" value="Genomic_DNA"/>
</dbReference>
<reference evidence="3" key="1">
    <citation type="submission" date="2016-10" db="EMBL/GenBank/DDBJ databases">
        <authorList>
            <person name="Varghese N."/>
            <person name="Submissions S."/>
        </authorList>
    </citation>
    <scope>NUCLEOTIDE SEQUENCE [LARGE SCALE GENOMIC DNA]</scope>
    <source>
        <strain evidence="3">DSM 17724</strain>
    </source>
</reference>
<gene>
    <name evidence="2" type="ORF">SAMN05421841_3693</name>
</gene>